<dbReference type="PANTHER" id="PTHR12526">
    <property type="entry name" value="GLYCOSYLTRANSFERASE"/>
    <property type="match status" value="1"/>
</dbReference>
<gene>
    <name evidence="2" type="ORF">WMO28_15635</name>
</gene>
<dbReference type="RefSeq" id="WP_349057582.1">
    <property type="nucleotide sequence ID" value="NZ_JBBMEJ010000028.1"/>
</dbReference>
<dbReference type="PANTHER" id="PTHR12526:SF630">
    <property type="entry name" value="GLYCOSYLTRANSFERASE"/>
    <property type="match status" value="1"/>
</dbReference>
<dbReference type="EMBL" id="JBBMEJ010000028">
    <property type="protein sequence ID" value="MEQ2372333.1"/>
    <property type="molecule type" value="Genomic_DNA"/>
</dbReference>
<keyword evidence="2" id="KW-0808">Transferase</keyword>
<reference evidence="2 3" key="1">
    <citation type="submission" date="2024-03" db="EMBL/GenBank/DDBJ databases">
        <title>Human intestinal bacterial collection.</title>
        <authorList>
            <person name="Pauvert C."/>
            <person name="Hitch T.C.A."/>
            <person name="Clavel T."/>
        </authorList>
    </citation>
    <scope>NUCLEOTIDE SEQUENCE [LARGE SCALE GENOMIC DNA]</scope>
    <source>
        <strain evidence="2 3">CLA-JM-H16</strain>
    </source>
</reference>
<dbReference type="Proteomes" id="UP001473063">
    <property type="component" value="Unassembled WGS sequence"/>
</dbReference>
<protein>
    <submittedName>
        <fullName evidence="2">Glycosyltransferase</fullName>
        <ecNumber evidence="2">2.4.-.-</ecNumber>
    </submittedName>
</protein>
<dbReference type="Gene3D" id="3.40.50.2000">
    <property type="entry name" value="Glycogen Phosphorylase B"/>
    <property type="match status" value="2"/>
</dbReference>
<dbReference type="SUPFAM" id="SSF53756">
    <property type="entry name" value="UDP-Glycosyltransferase/glycogen phosphorylase"/>
    <property type="match status" value="1"/>
</dbReference>
<proteinExistence type="predicted"/>
<evidence type="ECO:0000313" key="2">
    <source>
        <dbReference type="EMBL" id="MEQ2372333.1"/>
    </source>
</evidence>
<accession>A0ABV1BI86</accession>
<dbReference type="GO" id="GO:0016757">
    <property type="term" value="F:glycosyltransferase activity"/>
    <property type="evidence" value="ECO:0007669"/>
    <property type="project" value="UniProtKB-KW"/>
</dbReference>
<dbReference type="EC" id="2.4.-.-" evidence="2"/>
<sequence>MKLLFVICNFEIGGTRRSLLNLLSYMSSNYDVDLELLVFSPYGAYKDMVPEKVKLIEGNWLMQGHFSEKKTISHKYNLMLSRAIGSVGKKLIGEDRFWDFILRDFANKNIDSGYDAIIGFQEGFSNFFTTFTSIEPRFVWMHNDYNNIPQYRTRSAEAYSKVDRFFFVAETARKSFARAYPSLKNRMAVIKNIVPIDDIRKKAQEKINEDYYQEDRINIISVGRIEKQKAFERIVGILNILGEKKNRINWVVIGDGSQKSLIESNLEQRGYKDIVHFIGTRNNPYPYMARADLYVLTSAYESQPMVIMESLISGTPVISTNFDSAYELLENKKYGRICENSEKGIASILIDIINNPGIMEQMKQHTKEFSYDNDVIVQQIFNEINKSKSRKRVN</sequence>
<keyword evidence="2" id="KW-0328">Glycosyltransferase</keyword>
<comment type="caution">
    <text evidence="2">The sequence shown here is derived from an EMBL/GenBank/DDBJ whole genome shotgun (WGS) entry which is preliminary data.</text>
</comment>
<dbReference type="CDD" id="cd03811">
    <property type="entry name" value="GT4_GT28_WabH-like"/>
    <property type="match status" value="1"/>
</dbReference>
<dbReference type="Pfam" id="PF00534">
    <property type="entry name" value="Glycos_transf_1"/>
    <property type="match status" value="1"/>
</dbReference>
<dbReference type="InterPro" id="IPR001296">
    <property type="entry name" value="Glyco_trans_1"/>
</dbReference>
<name>A0ABV1BI86_9FIRM</name>
<keyword evidence="3" id="KW-1185">Reference proteome</keyword>
<evidence type="ECO:0000259" key="1">
    <source>
        <dbReference type="Pfam" id="PF00534"/>
    </source>
</evidence>
<organism evidence="2 3">
    <name type="scientific">Blautia aquisgranensis</name>
    <dbReference type="NCBI Taxonomy" id="3133153"/>
    <lineage>
        <taxon>Bacteria</taxon>
        <taxon>Bacillati</taxon>
        <taxon>Bacillota</taxon>
        <taxon>Clostridia</taxon>
        <taxon>Lachnospirales</taxon>
        <taxon>Lachnospiraceae</taxon>
        <taxon>Blautia</taxon>
    </lineage>
</organism>
<evidence type="ECO:0000313" key="3">
    <source>
        <dbReference type="Proteomes" id="UP001473063"/>
    </source>
</evidence>
<feature type="domain" description="Glycosyl transferase family 1" evidence="1">
    <location>
        <begin position="213"/>
        <end position="368"/>
    </location>
</feature>